<gene>
    <name evidence="3" type="ORF">GCM10011386_00580</name>
</gene>
<evidence type="ECO:0000313" key="3">
    <source>
        <dbReference type="EMBL" id="GGC12827.1"/>
    </source>
</evidence>
<dbReference type="InterPro" id="IPR006584">
    <property type="entry name" value="Cellulose-bd_IV"/>
</dbReference>
<feature type="domain" description="CBM6" evidence="2">
    <location>
        <begin position="227"/>
        <end position="352"/>
    </location>
</feature>
<dbReference type="SMART" id="SM00606">
    <property type="entry name" value="CBD_IV"/>
    <property type="match status" value="1"/>
</dbReference>
<dbReference type="InterPro" id="IPR003343">
    <property type="entry name" value="Big_2"/>
</dbReference>
<proteinExistence type="predicted"/>
<dbReference type="Proteomes" id="UP000597338">
    <property type="component" value="Unassembled WGS sequence"/>
</dbReference>
<dbReference type="InterPro" id="IPR005084">
    <property type="entry name" value="CBM6"/>
</dbReference>
<dbReference type="RefSeq" id="WP_188746222.1">
    <property type="nucleotide sequence ID" value="NZ_BMIK01000001.1"/>
</dbReference>
<dbReference type="CDD" id="cd04080">
    <property type="entry name" value="CBM6_cellulase-like"/>
    <property type="match status" value="1"/>
</dbReference>
<dbReference type="InterPro" id="IPR008979">
    <property type="entry name" value="Galactose-bd-like_sf"/>
</dbReference>
<dbReference type="Pfam" id="PF03422">
    <property type="entry name" value="CBM_6"/>
    <property type="match status" value="1"/>
</dbReference>
<keyword evidence="1" id="KW-0732">Signal</keyword>
<sequence>MNKILSYVCFAYLLTICFMGCDKYEVKEIPKSIYVDKESVSLFVGEQMQLTASPTDGTYNYQWTSEDPTVATVSNSGLVQTVGAGTTNIIVTGGNAKTIVPITSVVRIPLEDATISETSLELKPGDQKNLLVTLIPENANDVPNRQWISEDPDVARVTENGEVTAMSEGVTDIIFRAGEVEKRVSVTVSTTRPFNGPHIISVAGPLHLYAADFDFGGEGYAFHDADATNPLNNDDYRRGKGDTESFSVEIEGDGTNIGYINADEWWQYTVHVQDAGEYWLDVALSAAGDGKFRIEIDGVNVTGTVDVPNNGSWADWRFFPNTPFVVNLTQGTHKVKFYTEQSGFNLRGMRFVKK</sequence>
<dbReference type="EMBL" id="BMIK01000001">
    <property type="protein sequence ID" value="GGC12827.1"/>
    <property type="molecule type" value="Genomic_DNA"/>
</dbReference>
<evidence type="ECO:0000259" key="2">
    <source>
        <dbReference type="PROSITE" id="PS51175"/>
    </source>
</evidence>
<comment type="caution">
    <text evidence="3">The sequence shown here is derived from an EMBL/GenBank/DDBJ whole genome shotgun (WGS) entry which is preliminary data.</text>
</comment>
<dbReference type="SUPFAM" id="SSF49373">
    <property type="entry name" value="Invasin/intimin cell-adhesion fragments"/>
    <property type="match status" value="2"/>
</dbReference>
<dbReference type="SMART" id="SM00635">
    <property type="entry name" value="BID_2"/>
    <property type="match status" value="2"/>
</dbReference>
<dbReference type="InterPro" id="IPR008964">
    <property type="entry name" value="Invasin/intimin_cell_adhesion"/>
</dbReference>
<dbReference type="Pfam" id="PF02368">
    <property type="entry name" value="Big_2"/>
    <property type="match status" value="2"/>
</dbReference>
<dbReference type="PROSITE" id="PS51175">
    <property type="entry name" value="CBM6"/>
    <property type="match status" value="1"/>
</dbReference>
<accession>A0ABQ1KWK3</accession>
<name>A0ABQ1KWK3_9SPHI</name>
<reference evidence="4" key="1">
    <citation type="journal article" date="2019" name="Int. J. Syst. Evol. Microbiol.">
        <title>The Global Catalogue of Microorganisms (GCM) 10K type strain sequencing project: providing services to taxonomists for standard genome sequencing and annotation.</title>
        <authorList>
            <consortium name="The Broad Institute Genomics Platform"/>
            <consortium name="The Broad Institute Genome Sequencing Center for Infectious Disease"/>
            <person name="Wu L."/>
            <person name="Ma J."/>
        </authorList>
    </citation>
    <scope>NUCLEOTIDE SEQUENCE [LARGE SCALE GENOMIC DNA]</scope>
    <source>
        <strain evidence="4">CGMCC 1.15342</strain>
    </source>
</reference>
<dbReference type="Gene3D" id="2.60.120.260">
    <property type="entry name" value="Galactose-binding domain-like"/>
    <property type="match status" value="1"/>
</dbReference>
<evidence type="ECO:0000313" key="4">
    <source>
        <dbReference type="Proteomes" id="UP000597338"/>
    </source>
</evidence>
<dbReference type="SUPFAM" id="SSF49785">
    <property type="entry name" value="Galactose-binding domain-like"/>
    <property type="match status" value="1"/>
</dbReference>
<evidence type="ECO:0000256" key="1">
    <source>
        <dbReference type="ARBA" id="ARBA00022729"/>
    </source>
</evidence>
<protein>
    <recommendedName>
        <fullName evidence="2">CBM6 domain-containing protein</fullName>
    </recommendedName>
</protein>
<organism evidence="3 4">
    <name type="scientific">Parapedobacter defluvii</name>
    <dbReference type="NCBI Taxonomy" id="2045106"/>
    <lineage>
        <taxon>Bacteria</taxon>
        <taxon>Pseudomonadati</taxon>
        <taxon>Bacteroidota</taxon>
        <taxon>Sphingobacteriia</taxon>
        <taxon>Sphingobacteriales</taxon>
        <taxon>Sphingobacteriaceae</taxon>
        <taxon>Parapedobacter</taxon>
    </lineage>
</organism>
<keyword evidence="4" id="KW-1185">Reference proteome</keyword>
<dbReference type="Gene3D" id="2.60.40.1080">
    <property type="match status" value="2"/>
</dbReference>